<keyword evidence="3" id="KW-1185">Reference proteome</keyword>
<protein>
    <submittedName>
        <fullName evidence="2">Uncharacterized protein</fullName>
    </submittedName>
</protein>
<dbReference type="PANTHER" id="PTHR47188:SF1">
    <property type="entry name" value="PROTEIN TAR1"/>
    <property type="match status" value="1"/>
</dbReference>
<evidence type="ECO:0000313" key="2">
    <source>
        <dbReference type="EMBL" id="CAL1381195.1"/>
    </source>
</evidence>
<dbReference type="PANTHER" id="PTHR47188">
    <property type="entry name" value="PROTEIN TAR1"/>
    <property type="match status" value="1"/>
</dbReference>
<dbReference type="AlphaFoldDB" id="A0AAV2E5Q7"/>
<accession>A0AAV2E5Q7</accession>
<evidence type="ECO:0000313" key="3">
    <source>
        <dbReference type="Proteomes" id="UP001497516"/>
    </source>
</evidence>
<proteinExistence type="predicted"/>
<dbReference type="GO" id="GO:0043457">
    <property type="term" value="P:regulation of cellular respiration"/>
    <property type="evidence" value="ECO:0007669"/>
    <property type="project" value="InterPro"/>
</dbReference>
<dbReference type="EMBL" id="OZ034817">
    <property type="protein sequence ID" value="CAL1381195.1"/>
    <property type="molecule type" value="Genomic_DNA"/>
</dbReference>
<evidence type="ECO:0000256" key="1">
    <source>
        <dbReference type="SAM" id="MobiDB-lite"/>
    </source>
</evidence>
<dbReference type="InterPro" id="IPR044792">
    <property type="entry name" value="TAR1"/>
</dbReference>
<reference evidence="2 3" key="1">
    <citation type="submission" date="2024-04" db="EMBL/GenBank/DDBJ databases">
        <authorList>
            <person name="Fracassetti M."/>
        </authorList>
    </citation>
    <scope>NUCLEOTIDE SEQUENCE [LARGE SCALE GENOMIC DNA]</scope>
</reference>
<feature type="region of interest" description="Disordered" evidence="1">
    <location>
        <begin position="191"/>
        <end position="220"/>
    </location>
</feature>
<sequence length="220" mass="24054">MGRGCCTPDAPNHWLYPIKLGLSSNYPEGNFGGNQLLDGSISLSPLYPCQTNDLHVSIVAGIHQSFLWLALLRHSSPSFGSRQACLHSNPYQKIKVGRRCYPERFPPVSFLAPYGFTRLLTHTHVRLLGPCFKMGRIGSPQADTISAQVSKHAVTVRAAFHDRDVDISTSVSKAWAWAAAIIRIGPHPESIGGPPFTVPHPTEAHRRPPPASLPKISSTH</sequence>
<dbReference type="Proteomes" id="UP001497516">
    <property type="component" value="Chromosome 4"/>
</dbReference>
<gene>
    <name evidence="2" type="ORF">LTRI10_LOCUS22591</name>
</gene>
<organism evidence="2 3">
    <name type="scientific">Linum trigynum</name>
    <dbReference type="NCBI Taxonomy" id="586398"/>
    <lineage>
        <taxon>Eukaryota</taxon>
        <taxon>Viridiplantae</taxon>
        <taxon>Streptophyta</taxon>
        <taxon>Embryophyta</taxon>
        <taxon>Tracheophyta</taxon>
        <taxon>Spermatophyta</taxon>
        <taxon>Magnoliopsida</taxon>
        <taxon>eudicotyledons</taxon>
        <taxon>Gunneridae</taxon>
        <taxon>Pentapetalae</taxon>
        <taxon>rosids</taxon>
        <taxon>fabids</taxon>
        <taxon>Malpighiales</taxon>
        <taxon>Linaceae</taxon>
        <taxon>Linum</taxon>
    </lineage>
</organism>
<name>A0AAV2E5Q7_9ROSI</name>